<evidence type="ECO:0000259" key="1">
    <source>
        <dbReference type="Pfam" id="PF10021"/>
    </source>
</evidence>
<sequence>MNNAARVKMAQETLALLDGGGYALNGQRVHLPDPTPMLAGTRLFTPAEAPTLLAALHGACDRWATRTEVTPETTFAAARRLRASGPEVLALNFASARNPGGGFLKGSLSQEEDLCRCSGLYRSLTAPPVWGYYAANRAEPSALYTDHLIYSPQVPVFRDDHGALLAQPVTVNVLTAPAPNAGAVAQNEPARRAEVLPALRRRAALVLGAAVLTGQTRLVLGAWGCGVFQNDPLQVATAFRDLLAHEARGVFEQVTFAVYDRQPGQPVLGAFQAVLGTP</sequence>
<dbReference type="PIRSF" id="PIRSF014899">
    <property type="entry name" value="UCP014899"/>
    <property type="match status" value="1"/>
</dbReference>
<dbReference type="EMBL" id="JBHSWB010000001">
    <property type="protein sequence ID" value="MFC6661301.1"/>
    <property type="molecule type" value="Genomic_DNA"/>
</dbReference>
<dbReference type="NCBIfam" id="TIGR02452">
    <property type="entry name" value="TIGR02452 family protein"/>
    <property type="match status" value="1"/>
</dbReference>
<comment type="caution">
    <text evidence="2">The sequence shown here is derived from an EMBL/GenBank/DDBJ whole genome shotgun (WGS) entry which is preliminary data.</text>
</comment>
<dbReference type="InterPro" id="IPR043472">
    <property type="entry name" value="Macro_dom-like"/>
</dbReference>
<dbReference type="PANTHER" id="PTHR35596:SF1">
    <property type="entry name" value="MICROBIAL-TYPE PARG CATALYTIC DOMAIN-CONTAINING PROTEIN"/>
    <property type="match status" value="1"/>
</dbReference>
<dbReference type="InterPro" id="IPR019261">
    <property type="entry name" value="PARG_cat_microbial"/>
</dbReference>
<dbReference type="Pfam" id="PF10021">
    <property type="entry name" value="PARG_cat_microb"/>
    <property type="match status" value="1"/>
</dbReference>
<accession>A0ABW1ZKL1</accession>
<dbReference type="PANTHER" id="PTHR35596">
    <property type="entry name" value="DUF2263 DOMAIN-CONTAINING PROTEIN"/>
    <property type="match status" value="1"/>
</dbReference>
<dbReference type="RefSeq" id="WP_224606965.1">
    <property type="nucleotide sequence ID" value="NZ_JAIQXV010000005.1"/>
</dbReference>
<dbReference type="Proteomes" id="UP001596317">
    <property type="component" value="Unassembled WGS sequence"/>
</dbReference>
<keyword evidence="3" id="KW-1185">Reference proteome</keyword>
<dbReference type="InterPro" id="IPR012664">
    <property type="entry name" value="CHP02452"/>
</dbReference>
<name>A0ABW1ZKL1_9DEIO</name>
<protein>
    <submittedName>
        <fullName evidence="2">TIGR02452 family protein</fullName>
    </submittedName>
</protein>
<proteinExistence type="predicted"/>
<dbReference type="Gene3D" id="3.40.220.10">
    <property type="entry name" value="Leucine Aminopeptidase, subunit E, domain 1"/>
    <property type="match status" value="1"/>
</dbReference>
<feature type="domain" description="Microbial-type PARG catalytic" evidence="1">
    <location>
        <begin position="10"/>
        <end position="159"/>
    </location>
</feature>
<reference evidence="3" key="1">
    <citation type="journal article" date="2019" name="Int. J. Syst. Evol. Microbiol.">
        <title>The Global Catalogue of Microorganisms (GCM) 10K type strain sequencing project: providing services to taxonomists for standard genome sequencing and annotation.</title>
        <authorList>
            <consortium name="The Broad Institute Genomics Platform"/>
            <consortium name="The Broad Institute Genome Sequencing Center for Infectious Disease"/>
            <person name="Wu L."/>
            <person name="Ma J."/>
        </authorList>
    </citation>
    <scope>NUCLEOTIDE SEQUENCE [LARGE SCALE GENOMIC DNA]</scope>
    <source>
        <strain evidence="3">CCUG 63830</strain>
    </source>
</reference>
<organism evidence="2 3">
    <name type="scientific">Deinococcus multiflagellatus</name>
    <dbReference type="NCBI Taxonomy" id="1656887"/>
    <lineage>
        <taxon>Bacteria</taxon>
        <taxon>Thermotogati</taxon>
        <taxon>Deinococcota</taxon>
        <taxon>Deinococci</taxon>
        <taxon>Deinococcales</taxon>
        <taxon>Deinococcaceae</taxon>
        <taxon>Deinococcus</taxon>
    </lineage>
</organism>
<evidence type="ECO:0000313" key="2">
    <source>
        <dbReference type="EMBL" id="MFC6661301.1"/>
    </source>
</evidence>
<evidence type="ECO:0000313" key="3">
    <source>
        <dbReference type="Proteomes" id="UP001596317"/>
    </source>
</evidence>
<gene>
    <name evidence="2" type="ORF">ACFP90_13825</name>
</gene>